<gene>
    <name evidence="1" type="ORF">K9D25_03145</name>
</gene>
<protein>
    <submittedName>
        <fullName evidence="1">Uncharacterized protein</fullName>
    </submittedName>
</protein>
<name>A0A9E7CVX7_9HYPH</name>
<organism evidence="1 2">
    <name type="scientific">Ancylobacter polymorphus</name>
    <dbReference type="NCBI Taxonomy" id="223390"/>
    <lineage>
        <taxon>Bacteria</taxon>
        <taxon>Pseudomonadati</taxon>
        <taxon>Pseudomonadota</taxon>
        <taxon>Alphaproteobacteria</taxon>
        <taxon>Hyphomicrobiales</taxon>
        <taxon>Xanthobacteraceae</taxon>
        <taxon>Ancylobacter</taxon>
    </lineage>
</organism>
<dbReference type="KEGG" id="apol:K9D25_03145"/>
<dbReference type="AlphaFoldDB" id="A0A9E7CVX7"/>
<dbReference type="RefSeq" id="WP_244379168.1">
    <property type="nucleotide sequence ID" value="NZ_CP083239.1"/>
</dbReference>
<sequence length="93" mass="10683">MLRKGQKVACISTAELGMLGYGDERYPTQGETYTIRDIVVDHFGAEGVLLDEIRNDRLPYRVGDKIVDFEKPFASWRFRPLVESEQTKEMEAV</sequence>
<dbReference type="EMBL" id="CP083239">
    <property type="protein sequence ID" value="UOK71738.1"/>
    <property type="molecule type" value="Genomic_DNA"/>
</dbReference>
<evidence type="ECO:0000313" key="2">
    <source>
        <dbReference type="Proteomes" id="UP000831684"/>
    </source>
</evidence>
<evidence type="ECO:0000313" key="1">
    <source>
        <dbReference type="EMBL" id="UOK71738.1"/>
    </source>
</evidence>
<reference evidence="1" key="1">
    <citation type="submission" date="2021-09" db="EMBL/GenBank/DDBJ databases">
        <title>Network and meta-omics reveal the key degrader and cooperation patterns in an efficient 1,4-dioxane-degrading microbial community.</title>
        <authorList>
            <person name="Dai C."/>
        </authorList>
    </citation>
    <scope>NUCLEOTIDE SEQUENCE</scope>
    <source>
        <strain evidence="1">ZM13</strain>
    </source>
</reference>
<dbReference type="Proteomes" id="UP000831684">
    <property type="component" value="Chromosome"/>
</dbReference>
<proteinExistence type="predicted"/>
<accession>A0A9E7CVX7</accession>